<dbReference type="GO" id="GO:0055085">
    <property type="term" value="P:transmembrane transport"/>
    <property type="evidence" value="ECO:0007669"/>
    <property type="project" value="InterPro"/>
</dbReference>
<dbReference type="Proteomes" id="UP000008229">
    <property type="component" value="Chromosome"/>
</dbReference>
<organism evidence="9 10">
    <name type="scientific">Conexibacter woesei (strain DSM 14684 / CCUG 47730 / CIP 108061 / JCM 11494 / NBRC 100937 / ID131577)</name>
    <dbReference type="NCBI Taxonomy" id="469383"/>
    <lineage>
        <taxon>Bacteria</taxon>
        <taxon>Bacillati</taxon>
        <taxon>Actinomycetota</taxon>
        <taxon>Thermoleophilia</taxon>
        <taxon>Solirubrobacterales</taxon>
        <taxon>Conexibacteraceae</taxon>
        <taxon>Conexibacter</taxon>
    </lineage>
</organism>
<dbReference type="RefSeq" id="WP_012936579.1">
    <property type="nucleotide sequence ID" value="NC_013739.1"/>
</dbReference>
<feature type="domain" description="ABC transmembrane type-1" evidence="8">
    <location>
        <begin position="90"/>
        <end position="279"/>
    </location>
</feature>
<dbReference type="Gene3D" id="1.10.3720.10">
    <property type="entry name" value="MetI-like"/>
    <property type="match status" value="1"/>
</dbReference>
<feature type="transmembrane region" description="Helical" evidence="7">
    <location>
        <begin position="129"/>
        <end position="148"/>
    </location>
</feature>
<dbReference type="OrthoDB" id="9812701at2"/>
<dbReference type="AlphaFoldDB" id="D3FDD6"/>
<dbReference type="CDD" id="cd06261">
    <property type="entry name" value="TM_PBP2"/>
    <property type="match status" value="1"/>
</dbReference>
<accession>D3FDD6</accession>
<evidence type="ECO:0000313" key="9">
    <source>
        <dbReference type="EMBL" id="ADB53528.1"/>
    </source>
</evidence>
<gene>
    <name evidence="9" type="ordered locus">Cwoe_5119</name>
</gene>
<keyword evidence="5 7" id="KW-1133">Transmembrane helix</keyword>
<dbReference type="HOGENOM" id="CLU_028518_1_1_11"/>
<dbReference type="InterPro" id="IPR035906">
    <property type="entry name" value="MetI-like_sf"/>
</dbReference>
<protein>
    <submittedName>
        <fullName evidence="9">Binding-protein-dependent transport systems inner membrane component</fullName>
    </submittedName>
</protein>
<name>D3FDD6_CONWI</name>
<evidence type="ECO:0000256" key="4">
    <source>
        <dbReference type="ARBA" id="ARBA00022692"/>
    </source>
</evidence>
<proteinExistence type="inferred from homology"/>
<reference evidence="10" key="2">
    <citation type="submission" date="2010-01" db="EMBL/GenBank/DDBJ databases">
        <title>The complete genome of Conexibacter woesei DSM 14684.</title>
        <authorList>
            <consortium name="US DOE Joint Genome Institute (JGI-PGF)"/>
            <person name="Lucas S."/>
            <person name="Copeland A."/>
            <person name="Lapidus A."/>
            <person name="Glavina del Rio T."/>
            <person name="Dalin E."/>
            <person name="Tice H."/>
            <person name="Bruce D."/>
            <person name="Goodwin L."/>
            <person name="Pitluck S."/>
            <person name="Kyrpides N."/>
            <person name="Mavromatis K."/>
            <person name="Ivanova N."/>
            <person name="Mikhailova N."/>
            <person name="Chertkov O."/>
            <person name="Brettin T."/>
            <person name="Detter J.C."/>
            <person name="Han C."/>
            <person name="Larimer F."/>
            <person name="Land M."/>
            <person name="Hauser L."/>
            <person name="Markowitz V."/>
            <person name="Cheng J.-F."/>
            <person name="Hugenholtz P."/>
            <person name="Woyke T."/>
            <person name="Wu D."/>
            <person name="Pukall R."/>
            <person name="Steenblock K."/>
            <person name="Schneider S."/>
            <person name="Klenk H.-P."/>
            <person name="Eisen J.A."/>
        </authorList>
    </citation>
    <scope>NUCLEOTIDE SEQUENCE [LARGE SCALE GENOMIC DNA]</scope>
    <source>
        <strain evidence="10">DSM 14684 / CIP 108061 / JCM 11494 / NBRC 100937 / ID131577</strain>
    </source>
</reference>
<keyword evidence="10" id="KW-1185">Reference proteome</keyword>
<comment type="similarity">
    <text evidence="7">Belongs to the binding-protein-dependent transport system permease family.</text>
</comment>
<dbReference type="PANTHER" id="PTHR43386:SF1">
    <property type="entry name" value="D,D-DIPEPTIDE TRANSPORT SYSTEM PERMEASE PROTEIN DDPC-RELATED"/>
    <property type="match status" value="1"/>
</dbReference>
<dbReference type="eggNOG" id="COG1173">
    <property type="taxonomic scope" value="Bacteria"/>
</dbReference>
<evidence type="ECO:0000259" key="8">
    <source>
        <dbReference type="PROSITE" id="PS50928"/>
    </source>
</evidence>
<feature type="transmembrane region" description="Helical" evidence="7">
    <location>
        <begin position="257"/>
        <end position="279"/>
    </location>
</feature>
<dbReference type="PROSITE" id="PS50928">
    <property type="entry name" value="ABC_TM1"/>
    <property type="match status" value="1"/>
</dbReference>
<keyword evidence="3" id="KW-1003">Cell membrane</keyword>
<dbReference type="SUPFAM" id="SSF161098">
    <property type="entry name" value="MetI-like"/>
    <property type="match status" value="1"/>
</dbReference>
<dbReference type="GO" id="GO:0005886">
    <property type="term" value="C:plasma membrane"/>
    <property type="evidence" value="ECO:0007669"/>
    <property type="project" value="UniProtKB-SubCell"/>
</dbReference>
<evidence type="ECO:0000256" key="1">
    <source>
        <dbReference type="ARBA" id="ARBA00004651"/>
    </source>
</evidence>
<dbReference type="STRING" id="469383.Cwoe_5119"/>
<keyword evidence="2 7" id="KW-0813">Transport</keyword>
<evidence type="ECO:0000256" key="3">
    <source>
        <dbReference type="ARBA" id="ARBA00022475"/>
    </source>
</evidence>
<dbReference type="InterPro" id="IPR000515">
    <property type="entry name" value="MetI-like"/>
</dbReference>
<dbReference type="InterPro" id="IPR050366">
    <property type="entry name" value="BP-dependent_transpt_permease"/>
</dbReference>
<comment type="subcellular location">
    <subcellularLocation>
        <location evidence="1 7">Cell membrane</location>
        <topology evidence="1 7">Multi-pass membrane protein</topology>
    </subcellularLocation>
</comment>
<feature type="transmembrane region" description="Helical" evidence="7">
    <location>
        <begin position="92"/>
        <end position="117"/>
    </location>
</feature>
<dbReference type="InterPro" id="IPR025966">
    <property type="entry name" value="OppC_N"/>
</dbReference>
<feature type="transmembrane region" description="Helical" evidence="7">
    <location>
        <begin position="30"/>
        <end position="52"/>
    </location>
</feature>
<dbReference type="EMBL" id="CP001854">
    <property type="protein sequence ID" value="ADB53528.1"/>
    <property type="molecule type" value="Genomic_DNA"/>
</dbReference>
<dbReference type="PANTHER" id="PTHR43386">
    <property type="entry name" value="OLIGOPEPTIDE TRANSPORT SYSTEM PERMEASE PROTEIN APPC"/>
    <property type="match status" value="1"/>
</dbReference>
<evidence type="ECO:0000256" key="5">
    <source>
        <dbReference type="ARBA" id="ARBA00022989"/>
    </source>
</evidence>
<evidence type="ECO:0000313" key="10">
    <source>
        <dbReference type="Proteomes" id="UP000008229"/>
    </source>
</evidence>
<sequence length="293" mass="30310">MSATVAMEAAAEHAHGGRAGVLRRLARRRAAVVSAAAIALLLLLSLLATPIAGSPTAIDTNQILAAPSGAHLLGTDELGRDLLARTFAGGRITLLVAFGAMAVSMLLGIVWGFVAAASGRAVDETLMRVADAGMAIPAILLALILVAAFGSSTWTLAIVSGVLLAPQTARIARSALLAELRSDYRLAARATGVSPLRTVFGELLPNASPALIAQASLNIAWAIGIEASLSFLGLGVQPPDASWGTLLQEGYASLYRSVWLTVVPAVAIFVAILAFNTLGTQLQHVLDPREEER</sequence>
<keyword evidence="6 7" id="KW-0472">Membrane</keyword>
<dbReference type="Pfam" id="PF12911">
    <property type="entry name" value="OppC_N"/>
    <property type="match status" value="1"/>
</dbReference>
<dbReference type="Pfam" id="PF00528">
    <property type="entry name" value="BPD_transp_1"/>
    <property type="match status" value="1"/>
</dbReference>
<evidence type="ECO:0000256" key="7">
    <source>
        <dbReference type="RuleBase" id="RU363032"/>
    </source>
</evidence>
<reference evidence="9 10" key="1">
    <citation type="journal article" date="2010" name="Stand. Genomic Sci.">
        <title>Complete genome sequence of Conexibacter woesei type strain (ID131577).</title>
        <authorList>
            <person name="Pukall R."/>
            <person name="Lapidus A."/>
            <person name="Glavina Del Rio T."/>
            <person name="Copeland A."/>
            <person name="Tice H."/>
            <person name="Cheng J.-F."/>
            <person name="Lucas S."/>
            <person name="Chen F."/>
            <person name="Nolan M."/>
            <person name="Bruce D."/>
            <person name="Goodwin L."/>
            <person name="Pitluck S."/>
            <person name="Mavromatis K."/>
            <person name="Ivanova N."/>
            <person name="Ovchinnikova G."/>
            <person name="Pati A."/>
            <person name="Chen A."/>
            <person name="Palaniappan K."/>
            <person name="Land M."/>
            <person name="Hauser L."/>
            <person name="Chang Y.-J."/>
            <person name="Jeffries C.D."/>
            <person name="Chain P."/>
            <person name="Meincke L."/>
            <person name="Sims D."/>
            <person name="Brettin T."/>
            <person name="Detter J.C."/>
            <person name="Rohde M."/>
            <person name="Goeker M."/>
            <person name="Bristow J."/>
            <person name="Eisen J.A."/>
            <person name="Markowitz V."/>
            <person name="Kyrpides N.C."/>
            <person name="Klenk H.-P."/>
            <person name="Hugenholtz P."/>
        </authorList>
    </citation>
    <scope>NUCLEOTIDE SEQUENCE [LARGE SCALE GENOMIC DNA]</scope>
    <source>
        <strain evidence="10">DSM 14684 / CIP 108061 / JCM 11494 / NBRC 100937 / ID131577</strain>
    </source>
</reference>
<evidence type="ECO:0000256" key="6">
    <source>
        <dbReference type="ARBA" id="ARBA00023136"/>
    </source>
</evidence>
<evidence type="ECO:0000256" key="2">
    <source>
        <dbReference type="ARBA" id="ARBA00022448"/>
    </source>
</evidence>
<dbReference type="KEGG" id="cwo:Cwoe_5119"/>
<keyword evidence="4 7" id="KW-0812">Transmembrane</keyword>